<organism evidence="1 2">
    <name type="scientific">Rhizobium tropici</name>
    <dbReference type="NCBI Taxonomy" id="398"/>
    <lineage>
        <taxon>Bacteria</taxon>
        <taxon>Pseudomonadati</taxon>
        <taxon>Pseudomonadota</taxon>
        <taxon>Alphaproteobacteria</taxon>
        <taxon>Hyphomicrobiales</taxon>
        <taxon>Rhizobiaceae</taxon>
        <taxon>Rhizobium/Agrobacterium group</taxon>
        <taxon>Rhizobium</taxon>
    </lineage>
</organism>
<evidence type="ECO:0000313" key="1">
    <source>
        <dbReference type="EMBL" id="RAX38431.1"/>
    </source>
</evidence>
<comment type="caution">
    <text evidence="1">The sequence shown here is derived from an EMBL/GenBank/DDBJ whole genome shotgun (WGS) entry which is preliminary data.</text>
</comment>
<dbReference type="EMBL" id="QMKK01000054">
    <property type="protein sequence ID" value="RAX38431.1"/>
    <property type="molecule type" value="Genomic_DNA"/>
</dbReference>
<gene>
    <name evidence="1" type="ORF">DQ393_27945</name>
</gene>
<dbReference type="Proteomes" id="UP000251205">
    <property type="component" value="Unassembled WGS sequence"/>
</dbReference>
<proteinExistence type="predicted"/>
<reference evidence="1 2" key="1">
    <citation type="submission" date="2018-06" db="EMBL/GenBank/DDBJ databases">
        <title>Whole Genome Sequence of an efficient microsymbiont, Rhizobium tropici.</title>
        <authorList>
            <person name="Srinivasan R."/>
            <person name="Singh H.V."/>
            <person name="Srivastava R."/>
            <person name="Kumari B."/>
            <person name="Radhakrishna A."/>
        </authorList>
    </citation>
    <scope>NUCLEOTIDE SEQUENCE [LARGE SCALE GENOMIC DNA]</scope>
    <source>
        <strain evidence="1 2">IGFRI Rhizo-19</strain>
    </source>
</reference>
<protein>
    <submittedName>
        <fullName evidence="1">Uncharacterized protein</fullName>
    </submittedName>
</protein>
<sequence>MTIDVSTFTFHDVSLWPIVRQSAGSVRSGYAAQWEREMDAMLAISMPFVVIMDGDQAAEDHEDRKVRGIWLKKNKTALAAICRAVIGIEANPIKRVAIQVQMALATKAFGTRMELVASQEEALRLAKRILEGSETTTSPMGRQIP</sequence>
<dbReference type="AlphaFoldDB" id="A0A329Y3R1"/>
<dbReference type="OrthoDB" id="8905727at2"/>
<dbReference type="RefSeq" id="WP_112344920.1">
    <property type="nucleotide sequence ID" value="NZ_QMKK01000054.1"/>
</dbReference>
<evidence type="ECO:0000313" key="2">
    <source>
        <dbReference type="Proteomes" id="UP000251205"/>
    </source>
</evidence>
<accession>A0A329Y3R1</accession>
<name>A0A329Y3R1_RHITR</name>